<feature type="transmembrane region" description="Helical" evidence="6">
    <location>
        <begin position="401"/>
        <end position="424"/>
    </location>
</feature>
<dbReference type="SMART" id="SM00220">
    <property type="entry name" value="S_TKc"/>
    <property type="match status" value="1"/>
</dbReference>
<keyword evidence="6" id="KW-1133">Transmembrane helix</keyword>
<accession>A0A5C5Z778</accession>
<dbReference type="Pfam" id="PF22599">
    <property type="entry name" value="SecDF_P1_head"/>
    <property type="match status" value="1"/>
</dbReference>
<evidence type="ECO:0000313" key="8">
    <source>
        <dbReference type="EMBL" id="TWT83085.1"/>
    </source>
</evidence>
<name>A0A5C5Z778_9BACT</name>
<dbReference type="EC" id="2.7.11.1" evidence="8"/>
<keyword evidence="1 8" id="KW-0808">Transferase</keyword>
<evidence type="ECO:0000256" key="6">
    <source>
        <dbReference type="SAM" id="Phobius"/>
    </source>
</evidence>
<feature type="binding site" evidence="5">
    <location>
        <position position="127"/>
    </location>
    <ligand>
        <name>ATP</name>
        <dbReference type="ChEBI" id="CHEBI:30616"/>
    </ligand>
</feature>
<keyword evidence="6" id="KW-0472">Membrane</keyword>
<keyword evidence="9" id="KW-1185">Reference proteome</keyword>
<sequence length="1019" mass="111856">MMTVTPPQCPPIQKLRAYATGRLPESDSDAIFMHVRDCEACTSELETIDDGEDSLITGLRQPDPLTQFGEELGCQVAVAKALGVLGNTSELRHEIGEYEVVRPLGRGGMGSVYLARHTKLGREVALKVLATHRLSDPRMRQRFEAEMRAVGQLSHPNIVTAHDAREIEGTAVLVTEFIDGLDLGQLVQSTGPLRIADACEVVRQVAIALAYTDSQGFVHRDIKPSNIMLSRSGEVKLLDLGLARFEYGDPDHPEITGTGQTMGTADYIAPEQVTDSRSVDIHADIYSLGCTLMKLLTGSAPFADEDHETPFAKMTAHVSTPAPRLKQWLPDAPKELASLVDSMLQKDPKKRPQTPIEIAERLAPFTSGNDLQRLGQTKYVPAPVPPRITQTQPSRNRRVPIWVAVAAGLLGLIVGIIMGITITIEYPDGTKAQINAPAGSQVTIAETPGQGRGAAQERASSALAPAVEVGDGTILPDDPLVFIVLLNSDEVSNAELSAAKSLLHGQISSDPKNDKVVTTDAGIWIQLPKDVPAPIAHQYNGKRYGLASGSALHRIEWADLKEHVTVVQSTFDVQSRQPVLEFEFDDVLAQKFQMLTRSNLNHPLAVVVDGTIRAAPNILSEIIGKARLFGDFSEEETRSIMQSIHGGLVDPQKPSTATIESNELDRLQGVWVGEVASNVNATQSPLVVIDRKRIYYFSDSKVGLLSFGTISLDTTWLPGEIDMEIRFPISETVLGIYGFESDGKVRLGFKNGEIRPRDFNDQGDLPNLIMRRIGDVPRSSQDLPKLVDKLGQPWATVLNDLVRYQALPLDEVAQTVKAKTRSISIVETLNSIKQIGIAFYNFHDAYRKLPGSQNVREGKRGINGDAAYPFSWRVAILPFIENQELFEQYRFDEPWDSEHNLTLLDKMPEVYRSPYASSEQSKGETNFVGIATKHGGLGVTGHSFADFTDGTSNTALILTTKKNVPWTKPEDLTNTTVEPIDNMPLIILKADGSVEMMMDLIDEVKLQKMLTRDGGEWIE</sequence>
<dbReference type="Gene3D" id="3.30.1360.200">
    <property type="match status" value="1"/>
</dbReference>
<proteinExistence type="predicted"/>
<evidence type="ECO:0000256" key="5">
    <source>
        <dbReference type="PROSITE-ProRule" id="PRU10141"/>
    </source>
</evidence>
<dbReference type="InterPro" id="IPR008271">
    <property type="entry name" value="Ser/Thr_kinase_AS"/>
</dbReference>
<evidence type="ECO:0000313" key="9">
    <source>
        <dbReference type="Proteomes" id="UP000315010"/>
    </source>
</evidence>
<evidence type="ECO:0000256" key="1">
    <source>
        <dbReference type="ARBA" id="ARBA00022679"/>
    </source>
</evidence>
<organism evidence="8 9">
    <name type="scientific">Novipirellula herctigrandis</name>
    <dbReference type="NCBI Taxonomy" id="2527986"/>
    <lineage>
        <taxon>Bacteria</taxon>
        <taxon>Pseudomonadati</taxon>
        <taxon>Planctomycetota</taxon>
        <taxon>Planctomycetia</taxon>
        <taxon>Pirellulales</taxon>
        <taxon>Pirellulaceae</taxon>
        <taxon>Novipirellula</taxon>
    </lineage>
</organism>
<dbReference type="SUPFAM" id="SSF56112">
    <property type="entry name" value="Protein kinase-like (PK-like)"/>
    <property type="match status" value="1"/>
</dbReference>
<keyword evidence="6" id="KW-0812">Transmembrane</keyword>
<dbReference type="Gene3D" id="3.30.200.20">
    <property type="entry name" value="Phosphorylase Kinase, domain 1"/>
    <property type="match status" value="1"/>
</dbReference>
<reference evidence="8 9" key="1">
    <citation type="submission" date="2019-02" db="EMBL/GenBank/DDBJ databases">
        <title>Deep-cultivation of Planctomycetes and their phenomic and genomic characterization uncovers novel biology.</title>
        <authorList>
            <person name="Wiegand S."/>
            <person name="Jogler M."/>
            <person name="Boedeker C."/>
            <person name="Pinto D."/>
            <person name="Vollmers J."/>
            <person name="Rivas-Marin E."/>
            <person name="Kohn T."/>
            <person name="Peeters S.H."/>
            <person name="Heuer A."/>
            <person name="Rast P."/>
            <person name="Oberbeckmann S."/>
            <person name="Bunk B."/>
            <person name="Jeske O."/>
            <person name="Meyerdierks A."/>
            <person name="Storesund J.E."/>
            <person name="Kallscheuer N."/>
            <person name="Luecker S."/>
            <person name="Lage O.M."/>
            <person name="Pohl T."/>
            <person name="Merkel B.J."/>
            <person name="Hornburger P."/>
            <person name="Mueller R.-W."/>
            <person name="Bruemmer F."/>
            <person name="Labrenz M."/>
            <person name="Spormann A.M."/>
            <person name="Op Den Camp H."/>
            <person name="Overmann J."/>
            <person name="Amann R."/>
            <person name="Jetten M.S.M."/>
            <person name="Mascher T."/>
            <person name="Medema M.H."/>
            <person name="Devos D.P."/>
            <person name="Kaster A.-K."/>
            <person name="Ovreas L."/>
            <person name="Rohde M."/>
            <person name="Galperin M.Y."/>
            <person name="Jogler C."/>
        </authorList>
    </citation>
    <scope>NUCLEOTIDE SEQUENCE [LARGE SCALE GENOMIC DNA]</scope>
    <source>
        <strain evidence="8 9">CA13</strain>
    </source>
</reference>
<dbReference type="GO" id="GO:0004674">
    <property type="term" value="F:protein serine/threonine kinase activity"/>
    <property type="evidence" value="ECO:0007669"/>
    <property type="project" value="UniProtKB-EC"/>
</dbReference>
<dbReference type="InterPro" id="IPR054384">
    <property type="entry name" value="SecDF_P1_head"/>
</dbReference>
<dbReference type="Proteomes" id="UP000315010">
    <property type="component" value="Unassembled WGS sequence"/>
</dbReference>
<dbReference type="GO" id="GO:0005524">
    <property type="term" value="F:ATP binding"/>
    <property type="evidence" value="ECO:0007669"/>
    <property type="project" value="UniProtKB-UniRule"/>
</dbReference>
<dbReference type="Pfam" id="PF00069">
    <property type="entry name" value="Pkinase"/>
    <property type="match status" value="1"/>
</dbReference>
<dbReference type="PROSITE" id="PS00107">
    <property type="entry name" value="PROTEIN_KINASE_ATP"/>
    <property type="match status" value="1"/>
</dbReference>
<dbReference type="EMBL" id="SJPJ01000001">
    <property type="protein sequence ID" value="TWT83085.1"/>
    <property type="molecule type" value="Genomic_DNA"/>
</dbReference>
<dbReference type="CDD" id="cd14014">
    <property type="entry name" value="STKc_PknB_like"/>
    <property type="match status" value="1"/>
</dbReference>
<evidence type="ECO:0000256" key="3">
    <source>
        <dbReference type="ARBA" id="ARBA00022777"/>
    </source>
</evidence>
<comment type="caution">
    <text evidence="8">The sequence shown here is derived from an EMBL/GenBank/DDBJ whole genome shotgun (WGS) entry which is preliminary data.</text>
</comment>
<dbReference type="PROSITE" id="PS50011">
    <property type="entry name" value="PROTEIN_KINASE_DOM"/>
    <property type="match status" value="1"/>
</dbReference>
<dbReference type="InterPro" id="IPR017441">
    <property type="entry name" value="Protein_kinase_ATP_BS"/>
</dbReference>
<dbReference type="InterPro" id="IPR011009">
    <property type="entry name" value="Kinase-like_dom_sf"/>
</dbReference>
<evidence type="ECO:0000259" key="7">
    <source>
        <dbReference type="PROSITE" id="PS50011"/>
    </source>
</evidence>
<feature type="domain" description="Protein kinase" evidence="7">
    <location>
        <begin position="98"/>
        <end position="366"/>
    </location>
</feature>
<protein>
    <submittedName>
        <fullName evidence="8">Serine/threonine-protein kinase PrkC</fullName>
        <ecNumber evidence="8">2.7.11.1</ecNumber>
    </submittedName>
</protein>
<dbReference type="PROSITE" id="PS00108">
    <property type="entry name" value="PROTEIN_KINASE_ST"/>
    <property type="match status" value="1"/>
</dbReference>
<dbReference type="PANTHER" id="PTHR43289:SF6">
    <property type="entry name" value="SERINE_THREONINE-PROTEIN KINASE NEKL-3"/>
    <property type="match status" value="1"/>
</dbReference>
<gene>
    <name evidence="8" type="primary">prkC_7</name>
    <name evidence="8" type="ORF">CA13_45480</name>
</gene>
<dbReference type="RefSeq" id="WP_419194650.1">
    <property type="nucleotide sequence ID" value="NZ_SJPJ01000001.1"/>
</dbReference>
<dbReference type="InterPro" id="IPR000719">
    <property type="entry name" value="Prot_kinase_dom"/>
</dbReference>
<evidence type="ECO:0000256" key="4">
    <source>
        <dbReference type="ARBA" id="ARBA00022840"/>
    </source>
</evidence>
<evidence type="ECO:0000256" key="2">
    <source>
        <dbReference type="ARBA" id="ARBA00022741"/>
    </source>
</evidence>
<dbReference type="PANTHER" id="PTHR43289">
    <property type="entry name" value="MITOGEN-ACTIVATED PROTEIN KINASE KINASE KINASE 20-RELATED"/>
    <property type="match status" value="1"/>
</dbReference>
<dbReference type="Pfam" id="PF07596">
    <property type="entry name" value="SBP_bac_10"/>
    <property type="match status" value="1"/>
</dbReference>
<keyword evidence="3 8" id="KW-0418">Kinase</keyword>
<dbReference type="Gene3D" id="1.10.510.10">
    <property type="entry name" value="Transferase(Phosphotransferase) domain 1"/>
    <property type="match status" value="1"/>
</dbReference>
<dbReference type="InterPro" id="IPR011453">
    <property type="entry name" value="DUF1559"/>
</dbReference>
<keyword evidence="2 5" id="KW-0547">Nucleotide-binding</keyword>
<keyword evidence="4 5" id="KW-0067">ATP-binding</keyword>
<dbReference type="AlphaFoldDB" id="A0A5C5Z778"/>